<evidence type="ECO:0000256" key="1">
    <source>
        <dbReference type="SAM" id="Coils"/>
    </source>
</evidence>
<proteinExistence type="predicted"/>
<keyword evidence="1" id="KW-0175">Coiled coil</keyword>
<evidence type="ECO:0000256" key="2">
    <source>
        <dbReference type="SAM" id="MobiDB-lite"/>
    </source>
</evidence>
<keyword evidence="4" id="KW-1185">Reference proteome</keyword>
<evidence type="ECO:0000313" key="3">
    <source>
        <dbReference type="EMBL" id="EDQ99987.1"/>
    </source>
</evidence>
<reference evidence="3 4" key="1">
    <citation type="journal article" date="2008" name="Nature">
        <title>The genome of Laccaria bicolor provides insights into mycorrhizal symbiosis.</title>
        <authorList>
            <person name="Martin F."/>
            <person name="Aerts A."/>
            <person name="Ahren D."/>
            <person name="Brun A."/>
            <person name="Danchin E.G.J."/>
            <person name="Duchaussoy F."/>
            <person name="Gibon J."/>
            <person name="Kohler A."/>
            <person name="Lindquist E."/>
            <person name="Pereda V."/>
            <person name="Salamov A."/>
            <person name="Shapiro H.J."/>
            <person name="Wuyts J."/>
            <person name="Blaudez D."/>
            <person name="Buee M."/>
            <person name="Brokstein P."/>
            <person name="Canbaeck B."/>
            <person name="Cohen D."/>
            <person name="Courty P.E."/>
            <person name="Coutinho P.M."/>
            <person name="Delaruelle C."/>
            <person name="Detter J.C."/>
            <person name="Deveau A."/>
            <person name="DiFazio S."/>
            <person name="Duplessis S."/>
            <person name="Fraissinet-Tachet L."/>
            <person name="Lucic E."/>
            <person name="Frey-Klett P."/>
            <person name="Fourrey C."/>
            <person name="Feussner I."/>
            <person name="Gay G."/>
            <person name="Grimwood J."/>
            <person name="Hoegger P.J."/>
            <person name="Jain P."/>
            <person name="Kilaru S."/>
            <person name="Labbe J."/>
            <person name="Lin Y.C."/>
            <person name="Legue V."/>
            <person name="Le Tacon F."/>
            <person name="Marmeisse R."/>
            <person name="Melayah D."/>
            <person name="Montanini B."/>
            <person name="Muratet M."/>
            <person name="Nehls U."/>
            <person name="Niculita-Hirzel H."/>
            <person name="Oudot-Le Secq M.P."/>
            <person name="Peter M."/>
            <person name="Quesneville H."/>
            <person name="Rajashekar B."/>
            <person name="Reich M."/>
            <person name="Rouhier N."/>
            <person name="Schmutz J."/>
            <person name="Yin T."/>
            <person name="Chalot M."/>
            <person name="Henrissat B."/>
            <person name="Kuees U."/>
            <person name="Lucas S."/>
            <person name="Van de Peer Y."/>
            <person name="Podila G.K."/>
            <person name="Polle A."/>
            <person name="Pukkila P.J."/>
            <person name="Richardson P.M."/>
            <person name="Rouze P."/>
            <person name="Sanders I.R."/>
            <person name="Stajich J.E."/>
            <person name="Tunlid A."/>
            <person name="Tuskan G."/>
            <person name="Grigoriev I.V."/>
        </authorList>
    </citation>
    <scope>NUCLEOTIDE SEQUENCE [LARGE SCALE GENOMIC DNA]</scope>
    <source>
        <strain evidence="4">S238N-H82 / ATCC MYA-4686</strain>
    </source>
</reference>
<organism evidence="4">
    <name type="scientific">Laccaria bicolor (strain S238N-H82 / ATCC MYA-4686)</name>
    <name type="common">Bicoloured deceiver</name>
    <name type="synonym">Laccaria laccata var. bicolor</name>
    <dbReference type="NCBI Taxonomy" id="486041"/>
    <lineage>
        <taxon>Eukaryota</taxon>
        <taxon>Fungi</taxon>
        <taxon>Dikarya</taxon>
        <taxon>Basidiomycota</taxon>
        <taxon>Agaricomycotina</taxon>
        <taxon>Agaricomycetes</taxon>
        <taxon>Agaricomycetidae</taxon>
        <taxon>Agaricales</taxon>
        <taxon>Agaricineae</taxon>
        <taxon>Hydnangiaceae</taxon>
        <taxon>Laccaria</taxon>
    </lineage>
</organism>
<accession>B0DZJ6</accession>
<feature type="coiled-coil region" evidence="1">
    <location>
        <begin position="376"/>
        <end position="524"/>
    </location>
</feature>
<evidence type="ECO:0000313" key="4">
    <source>
        <dbReference type="Proteomes" id="UP000001194"/>
    </source>
</evidence>
<dbReference type="RefSeq" id="XP_001889398.1">
    <property type="nucleotide sequence ID" value="XM_001889363.1"/>
</dbReference>
<dbReference type="AlphaFoldDB" id="B0DZJ6"/>
<feature type="coiled-coil region" evidence="1">
    <location>
        <begin position="175"/>
        <end position="202"/>
    </location>
</feature>
<dbReference type="KEGG" id="lbc:LACBIDRAFT_315007"/>
<dbReference type="InParanoid" id="B0DZJ6"/>
<dbReference type="GeneID" id="6085042"/>
<feature type="region of interest" description="Disordered" evidence="2">
    <location>
        <begin position="631"/>
        <end position="788"/>
    </location>
</feature>
<dbReference type="Proteomes" id="UP000001194">
    <property type="component" value="Unassembled WGS sequence"/>
</dbReference>
<sequence length="788" mass="87467">MRDTIQKLQGELGSSQRVTDLLRDKLHHLSSQLADAQARIKDFEDTERGTLSVLRDRLDDKRSLEVLCIVGTKVEDLTDRLAKHERESIDALAEAAGVEARLIAVTHELQNLKTSSSANLLELQELRVIKSECTHLPFGFTSAYGLLNRGLSKLLASQEVINDKDKEIIGLKAEVKALGESKAELRALVAEAKKAVAEKDRELRDRDSNSLIEQKVVDLTSQVVSAETSLKITREWLALAQSEARERKEESDVLKTKVESLEVARTEWEGLNSKLQAQIQDLSTREALAVRTTQLVQAEIKRVTAEAKKASEEANKLSNRFVKRIVGWRTDWMNKIRLWSQRMTSTTHSRLDEQTAALTLAKDQITANEAGVQEIVHNLRTELAVAHEQKLALERETANLKASFNQLTRESAASLAAAQVDFEKKLNRQEKANERLVSAQEKRAVAAEKAATLAENDAKEARAAREELAGRLALAEMSVIAIAEDGEAAATRESGQMKVMKARAEELEARVGEMTKHAETLLSRYHDANLTDAEKDLVNHVILQTQTSYEQDVVAKDNELRRREHLATGLHSRIHSLEAALAQMLKEKAKSAGPDAKTLLNFRMWLPSSPIDESLQALADNTMEQTIEPVPDAAQRSSPDPAHLSLPAPSPKQQEEMIKPPSPISKPQPRATKQKKKKSFKTLEDADSDYEYDNRDNDLSDLSDLEPLSPAGRCMRKRGRSVSPPATVTVEEPVRTKRRLRATGVQNPAVVTAPAPPSPQEEVSVSTSPAVQKKASDGPAKTRQKKRK</sequence>
<protein>
    <submittedName>
        <fullName evidence="3">Uncharacterized protein</fullName>
    </submittedName>
</protein>
<gene>
    <name evidence="3" type="ORF">LACBIDRAFT_315007</name>
</gene>
<feature type="coiled-coil region" evidence="1">
    <location>
        <begin position="293"/>
        <end position="320"/>
    </location>
</feature>
<name>B0DZJ6_LACBS</name>
<dbReference type="HOGENOM" id="CLU_019698_0_0_1"/>
<dbReference type="OrthoDB" id="3246510at2759"/>
<dbReference type="EMBL" id="DS547156">
    <property type="protein sequence ID" value="EDQ99987.1"/>
    <property type="molecule type" value="Genomic_DNA"/>
</dbReference>
<feature type="compositionally biased region" description="Polar residues" evidence="2">
    <location>
        <begin position="761"/>
        <end position="770"/>
    </location>
</feature>